<feature type="region of interest" description="Disordered" evidence="1">
    <location>
        <begin position="363"/>
        <end position="464"/>
    </location>
</feature>
<dbReference type="AlphaFoldDB" id="A0A9X3EP86"/>
<evidence type="ECO:0000256" key="1">
    <source>
        <dbReference type="SAM" id="MobiDB-lite"/>
    </source>
</evidence>
<dbReference type="EMBL" id="JAPNKE010000002">
    <property type="protein sequence ID" value="MCY1007703.1"/>
    <property type="molecule type" value="Genomic_DNA"/>
</dbReference>
<organism evidence="2 3">
    <name type="scientific">Nannocystis pusilla</name>
    <dbReference type="NCBI Taxonomy" id="889268"/>
    <lineage>
        <taxon>Bacteria</taxon>
        <taxon>Pseudomonadati</taxon>
        <taxon>Myxococcota</taxon>
        <taxon>Polyangia</taxon>
        <taxon>Nannocystales</taxon>
        <taxon>Nannocystaceae</taxon>
        <taxon>Nannocystis</taxon>
    </lineage>
</organism>
<keyword evidence="3" id="KW-1185">Reference proteome</keyword>
<accession>A0A9X3EP86</accession>
<name>A0A9X3EP86_9BACT</name>
<sequence length="464" mass="48476">MALAHPRDHREPQAGALGAAGDERIEDPRAQLGRHAGAAVGHAEGQAAVLAADRQLDRGARRARLQGVAHQVDQRLLDPLGVEVPAGGRVRVVEHDPRRIGELDGSPRDRPRVAGRGLELAGAHEVEEAGRQRLEAHRLLDDPAGLGAPALVVGELLLEQLGVALEAGERVADLVGQDGGHLAQRGQVAPLGVARLGGLGPLPLAVRDPGGDDQRDRDREADHEVAQGLAEEGGRQARFELDHDPRRRRAHAGLDPGRRPLAGARRRAEQALEAGDVAVAGQVVVDPRQHAAAVVGSQRPLDADASLDHHGVVGREDRQVAQALVAAVDEDGLEVGGGGPAAAREVALDQAVQHLALAAHHGLADPVGVDEGGDRRQREQARERPGDREQTPRASLAEIGHPRAEGSGSAVRGRPGAGCGRWGEIAHCRQSPRWGPVGGGLRGEAEPAEAARGEIGDGAQRGRG</sequence>
<gene>
    <name evidence="2" type="ORF">OV079_19535</name>
</gene>
<feature type="region of interest" description="Disordered" evidence="1">
    <location>
        <begin position="1"/>
        <end position="28"/>
    </location>
</feature>
<evidence type="ECO:0000313" key="3">
    <source>
        <dbReference type="Proteomes" id="UP001150924"/>
    </source>
</evidence>
<feature type="compositionally biased region" description="Basic and acidic residues" evidence="1">
    <location>
        <begin position="443"/>
        <end position="455"/>
    </location>
</feature>
<dbReference type="Proteomes" id="UP001150924">
    <property type="component" value="Unassembled WGS sequence"/>
</dbReference>
<protein>
    <submittedName>
        <fullName evidence="2">Uncharacterized protein</fullName>
    </submittedName>
</protein>
<proteinExistence type="predicted"/>
<reference evidence="2" key="1">
    <citation type="submission" date="2022-11" db="EMBL/GenBank/DDBJ databases">
        <title>Minimal conservation of predation-associated metabolite biosynthetic gene clusters underscores biosynthetic potential of Myxococcota including descriptions for ten novel species: Archangium lansinium sp. nov., Myxococcus landrumus sp. nov., Nannocystis bai.</title>
        <authorList>
            <person name="Ahearne A."/>
            <person name="Stevens C."/>
            <person name="Phillips K."/>
        </authorList>
    </citation>
    <scope>NUCLEOTIDE SEQUENCE</scope>
    <source>
        <strain evidence="2">Na p29</strain>
    </source>
</reference>
<evidence type="ECO:0000313" key="2">
    <source>
        <dbReference type="EMBL" id="MCY1007703.1"/>
    </source>
</evidence>
<feature type="compositionally biased region" description="Basic and acidic residues" evidence="1">
    <location>
        <begin position="1"/>
        <end position="12"/>
    </location>
</feature>
<comment type="caution">
    <text evidence="2">The sequence shown here is derived from an EMBL/GenBank/DDBJ whole genome shotgun (WGS) entry which is preliminary data.</text>
</comment>
<feature type="compositionally biased region" description="Basic and acidic residues" evidence="1">
    <location>
        <begin position="372"/>
        <end position="391"/>
    </location>
</feature>
<feature type="region of interest" description="Disordered" evidence="1">
    <location>
        <begin position="245"/>
        <end position="264"/>
    </location>
</feature>